<gene>
    <name evidence="1" type="ordered locus">Os08g0190225</name>
    <name evidence="1" type="ORF">OSNPB_080190225</name>
</gene>
<name>A0A0N7KPE1_ORYSJ</name>
<evidence type="ECO:0000313" key="1">
    <source>
        <dbReference type="EMBL" id="BAT04162.1"/>
    </source>
</evidence>
<keyword evidence="2" id="KW-1185">Reference proteome</keyword>
<dbReference type="Proteomes" id="UP000059680">
    <property type="component" value="Chromosome 8"/>
</dbReference>
<dbReference type="EMBL" id="AP014964">
    <property type="protein sequence ID" value="BAT04162.1"/>
    <property type="molecule type" value="Genomic_DNA"/>
</dbReference>
<dbReference type="AlphaFoldDB" id="A0A0N7KPE1"/>
<reference evidence="1 2" key="2">
    <citation type="journal article" date="2013" name="Plant Cell Physiol.">
        <title>Rice Annotation Project Database (RAP-DB): an integrative and interactive database for rice genomics.</title>
        <authorList>
            <person name="Sakai H."/>
            <person name="Lee S.S."/>
            <person name="Tanaka T."/>
            <person name="Numa H."/>
            <person name="Kim J."/>
            <person name="Kawahara Y."/>
            <person name="Wakimoto H."/>
            <person name="Yang C.C."/>
            <person name="Iwamoto M."/>
            <person name="Abe T."/>
            <person name="Yamada Y."/>
            <person name="Muto A."/>
            <person name="Inokuchi H."/>
            <person name="Ikemura T."/>
            <person name="Matsumoto T."/>
            <person name="Sasaki T."/>
            <person name="Itoh T."/>
        </authorList>
    </citation>
    <scope>NUCLEOTIDE SEQUENCE [LARGE SCALE GENOMIC DNA]</scope>
    <source>
        <strain evidence="2">cv. Nipponbare</strain>
    </source>
</reference>
<reference evidence="2" key="1">
    <citation type="journal article" date="2005" name="Nature">
        <title>The map-based sequence of the rice genome.</title>
        <authorList>
            <consortium name="International rice genome sequencing project (IRGSP)"/>
            <person name="Matsumoto T."/>
            <person name="Wu J."/>
            <person name="Kanamori H."/>
            <person name="Katayose Y."/>
            <person name="Fujisawa M."/>
            <person name="Namiki N."/>
            <person name="Mizuno H."/>
            <person name="Yamamoto K."/>
            <person name="Antonio B.A."/>
            <person name="Baba T."/>
            <person name="Sakata K."/>
            <person name="Nagamura Y."/>
            <person name="Aoki H."/>
            <person name="Arikawa K."/>
            <person name="Arita K."/>
            <person name="Bito T."/>
            <person name="Chiden Y."/>
            <person name="Fujitsuka N."/>
            <person name="Fukunaka R."/>
            <person name="Hamada M."/>
            <person name="Harada C."/>
            <person name="Hayashi A."/>
            <person name="Hijishita S."/>
            <person name="Honda M."/>
            <person name="Hosokawa S."/>
            <person name="Ichikawa Y."/>
            <person name="Idonuma A."/>
            <person name="Iijima M."/>
            <person name="Ikeda M."/>
            <person name="Ikeno M."/>
            <person name="Ito K."/>
            <person name="Ito S."/>
            <person name="Ito T."/>
            <person name="Ito Y."/>
            <person name="Ito Y."/>
            <person name="Iwabuchi A."/>
            <person name="Kamiya K."/>
            <person name="Karasawa W."/>
            <person name="Kurita K."/>
            <person name="Katagiri S."/>
            <person name="Kikuta A."/>
            <person name="Kobayashi H."/>
            <person name="Kobayashi N."/>
            <person name="Machita K."/>
            <person name="Maehara T."/>
            <person name="Masukawa M."/>
            <person name="Mizubayashi T."/>
            <person name="Mukai Y."/>
            <person name="Nagasaki H."/>
            <person name="Nagata Y."/>
            <person name="Naito S."/>
            <person name="Nakashima M."/>
            <person name="Nakama Y."/>
            <person name="Nakamichi Y."/>
            <person name="Nakamura M."/>
            <person name="Meguro A."/>
            <person name="Negishi M."/>
            <person name="Ohta I."/>
            <person name="Ohta T."/>
            <person name="Okamoto M."/>
            <person name="Ono N."/>
            <person name="Saji S."/>
            <person name="Sakaguchi M."/>
            <person name="Sakai K."/>
            <person name="Shibata M."/>
            <person name="Shimokawa T."/>
            <person name="Song J."/>
            <person name="Takazaki Y."/>
            <person name="Terasawa K."/>
            <person name="Tsugane M."/>
            <person name="Tsuji K."/>
            <person name="Ueda S."/>
            <person name="Waki K."/>
            <person name="Yamagata H."/>
            <person name="Yamamoto M."/>
            <person name="Yamamoto S."/>
            <person name="Yamane H."/>
            <person name="Yoshiki S."/>
            <person name="Yoshihara R."/>
            <person name="Yukawa K."/>
            <person name="Zhong H."/>
            <person name="Yano M."/>
            <person name="Yuan Q."/>
            <person name="Ouyang S."/>
            <person name="Liu J."/>
            <person name="Jones K.M."/>
            <person name="Gansberger K."/>
            <person name="Moffat K."/>
            <person name="Hill J."/>
            <person name="Bera J."/>
            <person name="Fadrosh D."/>
            <person name="Jin S."/>
            <person name="Johri S."/>
            <person name="Kim M."/>
            <person name="Overton L."/>
            <person name="Reardon M."/>
            <person name="Tsitrin T."/>
            <person name="Vuong H."/>
            <person name="Weaver B."/>
            <person name="Ciecko A."/>
            <person name="Tallon L."/>
            <person name="Jackson J."/>
            <person name="Pai G."/>
            <person name="Aken S.V."/>
            <person name="Utterback T."/>
            <person name="Reidmuller S."/>
            <person name="Feldblyum T."/>
            <person name="Hsiao J."/>
            <person name="Zismann V."/>
            <person name="Iobst S."/>
            <person name="de Vazeille A.R."/>
            <person name="Buell C.R."/>
            <person name="Ying K."/>
            <person name="Li Y."/>
            <person name="Lu T."/>
            <person name="Huang Y."/>
            <person name="Zhao Q."/>
            <person name="Feng Q."/>
            <person name="Zhang L."/>
            <person name="Zhu J."/>
            <person name="Weng Q."/>
            <person name="Mu J."/>
            <person name="Lu Y."/>
            <person name="Fan D."/>
            <person name="Liu Y."/>
            <person name="Guan J."/>
            <person name="Zhang Y."/>
            <person name="Yu S."/>
            <person name="Liu X."/>
            <person name="Zhang Y."/>
            <person name="Hong G."/>
            <person name="Han B."/>
            <person name="Choisne N."/>
            <person name="Demange N."/>
            <person name="Orjeda G."/>
            <person name="Samain S."/>
            <person name="Cattolico L."/>
            <person name="Pelletier E."/>
            <person name="Couloux A."/>
            <person name="Segurens B."/>
            <person name="Wincker P."/>
            <person name="D'Hont A."/>
            <person name="Scarpelli C."/>
            <person name="Weissenbach J."/>
            <person name="Salanoubat M."/>
            <person name="Quetier F."/>
            <person name="Yu Y."/>
            <person name="Kim H.R."/>
            <person name="Rambo T."/>
            <person name="Currie J."/>
            <person name="Collura K."/>
            <person name="Luo M."/>
            <person name="Yang T."/>
            <person name="Ammiraju J.S.S."/>
            <person name="Engler F."/>
            <person name="Soderlund C."/>
            <person name="Wing R.A."/>
            <person name="Palmer L.E."/>
            <person name="de la Bastide M."/>
            <person name="Spiegel L."/>
            <person name="Nascimento L."/>
            <person name="Zutavern T."/>
            <person name="O'Shaughnessy A."/>
            <person name="Dike S."/>
            <person name="Dedhia N."/>
            <person name="Preston R."/>
            <person name="Balija V."/>
            <person name="McCombie W.R."/>
            <person name="Chow T."/>
            <person name="Chen H."/>
            <person name="Chung M."/>
            <person name="Chen C."/>
            <person name="Shaw J."/>
            <person name="Wu H."/>
            <person name="Hsiao K."/>
            <person name="Chao Y."/>
            <person name="Chu M."/>
            <person name="Cheng C."/>
            <person name="Hour A."/>
            <person name="Lee P."/>
            <person name="Lin S."/>
            <person name="Lin Y."/>
            <person name="Liou J."/>
            <person name="Liu S."/>
            <person name="Hsing Y."/>
            <person name="Raghuvanshi S."/>
            <person name="Mohanty A."/>
            <person name="Bharti A.K."/>
            <person name="Gaur A."/>
            <person name="Gupta V."/>
            <person name="Kumar D."/>
            <person name="Ravi V."/>
            <person name="Vij S."/>
            <person name="Kapur A."/>
            <person name="Khurana P."/>
            <person name="Khurana P."/>
            <person name="Khurana J.P."/>
            <person name="Tyagi A.K."/>
            <person name="Gaikwad K."/>
            <person name="Singh A."/>
            <person name="Dalal V."/>
            <person name="Srivastava S."/>
            <person name="Dixit A."/>
            <person name="Pal A.K."/>
            <person name="Ghazi I.A."/>
            <person name="Yadav M."/>
            <person name="Pandit A."/>
            <person name="Bhargava A."/>
            <person name="Sureshbabu K."/>
            <person name="Batra K."/>
            <person name="Sharma T.R."/>
            <person name="Mohapatra T."/>
            <person name="Singh N.K."/>
            <person name="Messing J."/>
            <person name="Nelson A.B."/>
            <person name="Fuks G."/>
            <person name="Kavchok S."/>
            <person name="Keizer G."/>
            <person name="Linton E."/>
            <person name="Llaca V."/>
            <person name="Song R."/>
            <person name="Tanyolac B."/>
            <person name="Young S."/>
            <person name="Ho-Il K."/>
            <person name="Hahn J.H."/>
            <person name="Sangsakoo G."/>
            <person name="Vanavichit A."/>
            <person name="de Mattos Luiz.A.T."/>
            <person name="Zimmer P.D."/>
            <person name="Malone G."/>
            <person name="Dellagostin O."/>
            <person name="de Oliveira A.C."/>
            <person name="Bevan M."/>
            <person name="Bancroft I."/>
            <person name="Minx P."/>
            <person name="Cordum H."/>
            <person name="Wilson R."/>
            <person name="Cheng Z."/>
            <person name="Jin W."/>
            <person name="Jiang J."/>
            <person name="Leong S.A."/>
            <person name="Iwama H."/>
            <person name="Gojobori T."/>
            <person name="Itoh T."/>
            <person name="Niimura Y."/>
            <person name="Fujii Y."/>
            <person name="Habara T."/>
            <person name="Sakai H."/>
            <person name="Sato Y."/>
            <person name="Wilson G."/>
            <person name="Kumar K."/>
            <person name="McCouch S."/>
            <person name="Juretic N."/>
            <person name="Hoen D."/>
            <person name="Wright S."/>
            <person name="Bruskiewich R."/>
            <person name="Bureau T."/>
            <person name="Miyao A."/>
            <person name="Hirochika H."/>
            <person name="Nishikawa T."/>
            <person name="Kadowaki K."/>
            <person name="Sugiura M."/>
            <person name="Burr B."/>
            <person name="Sasaki T."/>
        </authorList>
    </citation>
    <scope>NUCLEOTIDE SEQUENCE [LARGE SCALE GENOMIC DNA]</scope>
    <source>
        <strain evidence="2">cv. Nipponbare</strain>
    </source>
</reference>
<evidence type="ECO:0000313" key="2">
    <source>
        <dbReference type="Proteomes" id="UP000059680"/>
    </source>
</evidence>
<feature type="non-terminal residue" evidence="1">
    <location>
        <position position="73"/>
    </location>
</feature>
<accession>A0A0N7KPE1</accession>
<organism evidence="1 2">
    <name type="scientific">Oryza sativa subsp. japonica</name>
    <name type="common">Rice</name>
    <dbReference type="NCBI Taxonomy" id="39947"/>
    <lineage>
        <taxon>Eukaryota</taxon>
        <taxon>Viridiplantae</taxon>
        <taxon>Streptophyta</taxon>
        <taxon>Embryophyta</taxon>
        <taxon>Tracheophyta</taxon>
        <taxon>Spermatophyta</taxon>
        <taxon>Magnoliopsida</taxon>
        <taxon>Liliopsida</taxon>
        <taxon>Poales</taxon>
        <taxon>Poaceae</taxon>
        <taxon>BOP clade</taxon>
        <taxon>Oryzoideae</taxon>
        <taxon>Oryzeae</taxon>
        <taxon>Oryzinae</taxon>
        <taxon>Oryza</taxon>
        <taxon>Oryza sativa</taxon>
    </lineage>
</organism>
<dbReference type="PaxDb" id="39947-A0A0N7KPE1"/>
<dbReference type="InParanoid" id="A0A0N7KPE1"/>
<protein>
    <submittedName>
        <fullName evidence="1">Os08g0190225 protein</fullName>
    </submittedName>
</protein>
<proteinExistence type="predicted"/>
<sequence length="73" mass="8307">MYPERLLQYVVCNISSQITNKNCVIRGIITFFTSRGPIQPVCLLNIWHHCPIVCLKNSFSTSMGCEFNKAITL</sequence>
<reference evidence="1 2" key="3">
    <citation type="journal article" date="2013" name="Rice">
        <title>Improvement of the Oryza sativa Nipponbare reference genome using next generation sequence and optical map data.</title>
        <authorList>
            <person name="Kawahara Y."/>
            <person name="de la Bastide M."/>
            <person name="Hamilton J.P."/>
            <person name="Kanamori H."/>
            <person name="McCombie W.R."/>
            <person name="Ouyang S."/>
            <person name="Schwartz D.C."/>
            <person name="Tanaka T."/>
            <person name="Wu J."/>
            <person name="Zhou S."/>
            <person name="Childs K.L."/>
            <person name="Davidson R.M."/>
            <person name="Lin H."/>
            <person name="Quesada-Ocampo L."/>
            <person name="Vaillancourt B."/>
            <person name="Sakai H."/>
            <person name="Lee S.S."/>
            <person name="Kim J."/>
            <person name="Numa H."/>
            <person name="Itoh T."/>
            <person name="Buell C.R."/>
            <person name="Matsumoto T."/>
        </authorList>
    </citation>
    <scope>NUCLEOTIDE SEQUENCE [LARGE SCALE GENOMIC DNA]</scope>
    <source>
        <strain evidence="2">cv. Nipponbare</strain>
    </source>
</reference>